<evidence type="ECO:0000313" key="1">
    <source>
        <dbReference type="EMBL" id="CAG8800928.1"/>
    </source>
</evidence>
<protein>
    <submittedName>
        <fullName evidence="1">21221_t:CDS:1</fullName>
    </submittedName>
</protein>
<name>A0A9N9JWJ4_9GLOM</name>
<dbReference type="OrthoDB" id="2380970at2759"/>
<dbReference type="Proteomes" id="UP000789405">
    <property type="component" value="Unassembled WGS sequence"/>
</dbReference>
<accession>A0A9N9JWJ4</accession>
<evidence type="ECO:0000313" key="2">
    <source>
        <dbReference type="Proteomes" id="UP000789405"/>
    </source>
</evidence>
<organism evidence="1 2">
    <name type="scientific">Dentiscutata erythropus</name>
    <dbReference type="NCBI Taxonomy" id="1348616"/>
    <lineage>
        <taxon>Eukaryota</taxon>
        <taxon>Fungi</taxon>
        <taxon>Fungi incertae sedis</taxon>
        <taxon>Mucoromycota</taxon>
        <taxon>Glomeromycotina</taxon>
        <taxon>Glomeromycetes</taxon>
        <taxon>Diversisporales</taxon>
        <taxon>Gigasporaceae</taxon>
        <taxon>Dentiscutata</taxon>
    </lineage>
</organism>
<keyword evidence="2" id="KW-1185">Reference proteome</keyword>
<comment type="caution">
    <text evidence="1">The sequence shown here is derived from an EMBL/GenBank/DDBJ whole genome shotgun (WGS) entry which is preliminary data.</text>
</comment>
<dbReference type="AlphaFoldDB" id="A0A9N9JWJ4"/>
<feature type="non-terminal residue" evidence="1">
    <location>
        <position position="195"/>
    </location>
</feature>
<dbReference type="EMBL" id="CAJVPY010035303">
    <property type="protein sequence ID" value="CAG8800928.1"/>
    <property type="molecule type" value="Genomic_DNA"/>
</dbReference>
<gene>
    <name evidence="1" type="ORF">DERYTH_LOCUS23353</name>
</gene>
<sequence>MIIINNIQAVEYPTLNFKECCWIGTCVLKCADNPTYHPWRSKDVISYHFYNNAKNDSTQICGYQYDPETDQISNTLKFKINFAIISNSTDFQVVSPVAHRWKYKLSPVIFASIHYFDFPNHPLLLNIHKKYPLAKSLNDVHDNFNALVGYVSVSSSNENSAIKSPKINNIECCDIKIIMPKSTKETFLLENNINS</sequence>
<reference evidence="1" key="1">
    <citation type="submission" date="2021-06" db="EMBL/GenBank/DDBJ databases">
        <authorList>
            <person name="Kallberg Y."/>
            <person name="Tangrot J."/>
            <person name="Rosling A."/>
        </authorList>
    </citation>
    <scope>NUCLEOTIDE SEQUENCE</scope>
    <source>
        <strain evidence="1">MA453B</strain>
    </source>
</reference>
<proteinExistence type="predicted"/>